<dbReference type="Pfam" id="PF10335">
    <property type="entry name" value="DUF294_C"/>
    <property type="match status" value="1"/>
</dbReference>
<evidence type="ECO:0000256" key="1">
    <source>
        <dbReference type="ARBA" id="ARBA00023122"/>
    </source>
</evidence>
<organism evidence="5 6">
    <name type="scientific">Chromobacterium alticapitis</name>
    <dbReference type="NCBI Taxonomy" id="2073169"/>
    <lineage>
        <taxon>Bacteria</taxon>
        <taxon>Pseudomonadati</taxon>
        <taxon>Pseudomonadota</taxon>
        <taxon>Betaproteobacteria</taxon>
        <taxon>Neisseriales</taxon>
        <taxon>Chromobacteriaceae</taxon>
        <taxon>Chromobacterium</taxon>
    </lineage>
</organism>
<dbReference type="Pfam" id="PF03445">
    <property type="entry name" value="DUF294"/>
    <property type="match status" value="1"/>
</dbReference>
<dbReference type="SMART" id="SM00116">
    <property type="entry name" value="CBS"/>
    <property type="match status" value="2"/>
</dbReference>
<dbReference type="SUPFAM" id="SSF51206">
    <property type="entry name" value="cAMP-binding domain-like"/>
    <property type="match status" value="1"/>
</dbReference>
<dbReference type="Proteomes" id="UP000237082">
    <property type="component" value="Unassembled WGS sequence"/>
</dbReference>
<dbReference type="InterPro" id="IPR000644">
    <property type="entry name" value="CBS_dom"/>
</dbReference>
<evidence type="ECO:0000313" key="5">
    <source>
        <dbReference type="EMBL" id="POZ63433.1"/>
    </source>
</evidence>
<dbReference type="CDD" id="cd00038">
    <property type="entry name" value="CAP_ED"/>
    <property type="match status" value="1"/>
</dbReference>
<dbReference type="InterPro" id="IPR018821">
    <property type="entry name" value="DUF294_put_nucleoTrafse_sb-bd"/>
</dbReference>
<dbReference type="Gene3D" id="2.60.120.10">
    <property type="entry name" value="Jelly Rolls"/>
    <property type="match status" value="1"/>
</dbReference>
<protein>
    <recommendedName>
        <fullName evidence="7">Cyclic nucleotide-binding protein</fullName>
    </recommendedName>
</protein>
<gene>
    <name evidence="5" type="ORF">C2I19_03545</name>
</gene>
<dbReference type="EMBL" id="PQWB01000012">
    <property type="protein sequence ID" value="POZ63433.1"/>
    <property type="molecule type" value="Genomic_DNA"/>
</dbReference>
<evidence type="ECO:0000256" key="2">
    <source>
        <dbReference type="PROSITE-ProRule" id="PRU00703"/>
    </source>
</evidence>
<dbReference type="Gene3D" id="3.10.580.10">
    <property type="entry name" value="CBS-domain"/>
    <property type="match status" value="1"/>
</dbReference>
<sequence>MSRFDFSQPPFDTLSLAERDALEARADVAYFPDEAVVIAPGQSIDALYVIIKGKVCELADEEIIARYHPRDSFDARALIAGQTPHRFVAEEEALLLSLPRAELLALTERNPRFGAYFYAGVSHKLGMLAQRAGNQELQTLLTATVRDAGGRQPVFVDAEDSIRDVAAAMKTRRSKSVLVRDGERLGIFTTTDFRDVILNGVDSAEPVGRHCGYELLTIDIDDFLFNALLLMTQRNLRRLVVTERGHAVAMLAQVDVLSYFSNHSHLIAQRLEQAASLDELAEASGQMDRLIRILSGHGVRPAQLGRLVQALSARLFARAWRMIVPPELADNSCLIVLGSEGRGEQILKTDQDNALLLRDGYEPERLAEHCAAFSAALARFGYPPCPGGVMVSRPEWRLSRAALRERIHGWLAHPSGEGMMQLAIFCDAEAVCGDASLLEDSRAYLRERLQDDAGFYARFARAIEQFDTPLGPFSRLRTRERDGRDALDLKKGGIFPLVHGLRALALEHGIEETASAARAQALAAAGRLEPALAADIAEALSILSQLRLEHGLRRLDAGQTPDNLLEPERLSTLERDLLKEALAVVKRFKTLLRHHYRLGSL</sequence>
<name>A0A2S5DK23_9NEIS</name>
<dbReference type="PROSITE" id="PS51371">
    <property type="entry name" value="CBS"/>
    <property type="match status" value="1"/>
</dbReference>
<evidence type="ECO:0000259" key="3">
    <source>
        <dbReference type="PROSITE" id="PS50042"/>
    </source>
</evidence>
<dbReference type="InterPro" id="IPR051257">
    <property type="entry name" value="Diverse_CBS-Domain"/>
</dbReference>
<dbReference type="AlphaFoldDB" id="A0A2S5DK23"/>
<dbReference type="Pfam" id="PF00571">
    <property type="entry name" value="CBS"/>
    <property type="match status" value="2"/>
</dbReference>
<keyword evidence="1 2" id="KW-0129">CBS domain</keyword>
<dbReference type="GO" id="GO:0008773">
    <property type="term" value="F:[protein-PII] uridylyltransferase activity"/>
    <property type="evidence" value="ECO:0007669"/>
    <property type="project" value="InterPro"/>
</dbReference>
<reference evidence="6" key="1">
    <citation type="submission" date="2018-02" db="EMBL/GenBank/DDBJ databases">
        <authorList>
            <person name="O'Hara-Hanley K."/>
            <person name="Soby S."/>
        </authorList>
    </citation>
    <scope>NUCLEOTIDE SEQUENCE [LARGE SCALE GENOMIC DNA]</scope>
    <source>
        <strain evidence="6">MWU14-2602</strain>
    </source>
</reference>
<evidence type="ECO:0008006" key="7">
    <source>
        <dbReference type="Google" id="ProtNLM"/>
    </source>
</evidence>
<dbReference type="CDD" id="cd05401">
    <property type="entry name" value="NT_GlnE_GlnD_like"/>
    <property type="match status" value="1"/>
</dbReference>
<proteinExistence type="predicted"/>
<keyword evidence="6" id="KW-1185">Reference proteome</keyword>
<dbReference type="PANTHER" id="PTHR43080:SF2">
    <property type="entry name" value="CBS DOMAIN-CONTAINING PROTEIN"/>
    <property type="match status" value="1"/>
</dbReference>
<dbReference type="InterPro" id="IPR000595">
    <property type="entry name" value="cNMP-bd_dom"/>
</dbReference>
<dbReference type="InterPro" id="IPR046342">
    <property type="entry name" value="CBS_dom_sf"/>
</dbReference>
<dbReference type="InterPro" id="IPR005105">
    <property type="entry name" value="GlnD_Uridyltrans_N"/>
</dbReference>
<dbReference type="RefSeq" id="WP_103901336.1">
    <property type="nucleotide sequence ID" value="NZ_PQWB01000012.1"/>
</dbReference>
<feature type="domain" description="Cyclic nucleotide-binding" evidence="3">
    <location>
        <begin position="10"/>
        <end position="84"/>
    </location>
</feature>
<dbReference type="OrthoDB" id="9808528at2"/>
<evidence type="ECO:0000313" key="6">
    <source>
        <dbReference type="Proteomes" id="UP000237082"/>
    </source>
</evidence>
<dbReference type="Pfam" id="PF00027">
    <property type="entry name" value="cNMP_binding"/>
    <property type="match status" value="1"/>
</dbReference>
<dbReference type="InterPro" id="IPR014710">
    <property type="entry name" value="RmlC-like_jellyroll"/>
</dbReference>
<dbReference type="PROSITE" id="PS50042">
    <property type="entry name" value="CNMP_BINDING_3"/>
    <property type="match status" value="1"/>
</dbReference>
<comment type="caution">
    <text evidence="5">The sequence shown here is derived from an EMBL/GenBank/DDBJ whole genome shotgun (WGS) entry which is preliminary data.</text>
</comment>
<dbReference type="InterPro" id="IPR018490">
    <property type="entry name" value="cNMP-bd_dom_sf"/>
</dbReference>
<feature type="domain" description="CBS" evidence="4">
    <location>
        <begin position="149"/>
        <end position="203"/>
    </location>
</feature>
<dbReference type="PANTHER" id="PTHR43080">
    <property type="entry name" value="CBS DOMAIN-CONTAINING PROTEIN CBSX3, MITOCHONDRIAL"/>
    <property type="match status" value="1"/>
</dbReference>
<evidence type="ECO:0000259" key="4">
    <source>
        <dbReference type="PROSITE" id="PS51371"/>
    </source>
</evidence>
<accession>A0A2S5DK23</accession>
<dbReference type="SUPFAM" id="SSF54631">
    <property type="entry name" value="CBS-domain pair"/>
    <property type="match status" value="1"/>
</dbReference>
<dbReference type="SMART" id="SM00100">
    <property type="entry name" value="cNMP"/>
    <property type="match status" value="1"/>
</dbReference>